<evidence type="ECO:0000256" key="2">
    <source>
        <dbReference type="ARBA" id="ARBA00008782"/>
    </source>
</evidence>
<keyword evidence="7 9" id="KW-0539">Nucleus</keyword>
<accession>A0A8A1LBU7</accession>
<gene>
    <name evidence="10" type="primary">NUT1</name>
    <name evidence="9" type="synonym">MED5</name>
    <name evidence="10" type="ORF">I7I53_06876</name>
</gene>
<dbReference type="GO" id="GO:0016592">
    <property type="term" value="C:mediator complex"/>
    <property type="evidence" value="ECO:0007669"/>
    <property type="project" value="InterPro"/>
</dbReference>
<dbReference type="Proteomes" id="UP000663419">
    <property type="component" value="Chromosome 2"/>
</dbReference>
<name>A0A8A1LBU7_AJEC8</name>
<dbReference type="PANTHER" id="PTHR35784">
    <property type="entry name" value="MEDIATOR OF RNA POLYMERASE II TRANSCRIPTION SUBUNIT 5"/>
    <property type="match status" value="1"/>
</dbReference>
<reference evidence="10" key="1">
    <citation type="submission" date="2021-01" db="EMBL/GenBank/DDBJ databases">
        <title>Chromosome-level genome assembly of a human fungal pathogen reveals clustering of transcriptionally co-regulated genes.</title>
        <authorList>
            <person name="Voorhies M."/>
            <person name="Cohen S."/>
            <person name="Shea T.P."/>
            <person name="Petrus S."/>
            <person name="Munoz J.F."/>
            <person name="Poplawski S."/>
            <person name="Goldman W.E."/>
            <person name="Michael T."/>
            <person name="Cuomo C.A."/>
            <person name="Sil A."/>
            <person name="Beyhan S."/>
        </authorList>
    </citation>
    <scope>NUCLEOTIDE SEQUENCE</scope>
    <source>
        <strain evidence="10">H88</strain>
    </source>
</reference>
<evidence type="ECO:0000256" key="8">
    <source>
        <dbReference type="ARBA" id="ARBA00031256"/>
    </source>
</evidence>
<evidence type="ECO:0000256" key="9">
    <source>
        <dbReference type="RuleBase" id="RU364142"/>
    </source>
</evidence>
<dbReference type="InterPro" id="IPR014801">
    <property type="entry name" value="Mediator_Med5_fun"/>
</dbReference>
<comment type="subunit">
    <text evidence="9">Component of the Mediator complex.</text>
</comment>
<evidence type="ECO:0000256" key="7">
    <source>
        <dbReference type="ARBA" id="ARBA00023242"/>
    </source>
</evidence>
<evidence type="ECO:0000256" key="6">
    <source>
        <dbReference type="ARBA" id="ARBA00023163"/>
    </source>
</evidence>
<proteinExistence type="inferred from homology"/>
<comment type="similarity">
    <text evidence="2 9">Belongs to the Mediator complex subunit 5 family.</text>
</comment>
<dbReference type="GO" id="GO:0006357">
    <property type="term" value="P:regulation of transcription by RNA polymerase II"/>
    <property type="evidence" value="ECO:0007669"/>
    <property type="project" value="InterPro"/>
</dbReference>
<dbReference type="EMBL" id="CP069103">
    <property type="protein sequence ID" value="QSS51529.1"/>
    <property type="molecule type" value="Genomic_DNA"/>
</dbReference>
<evidence type="ECO:0000256" key="3">
    <source>
        <dbReference type="ARBA" id="ARBA00020628"/>
    </source>
</evidence>
<comment type="function">
    <text evidence="9">Component of the Mediator complex, a coactivator involved in the regulated transcription of nearly all RNA polymerase II-dependent genes. Mediator functions as a bridge to convey information from gene-specific regulatory proteins to the basal RNA polymerase II transcription machinery. Mediator is recruited to promoters by direct interactions with regulatory proteins and serves as a scaffold for the assembly of a functional preinitiation complex with RNA polymerase II and the general transcription factors.</text>
</comment>
<evidence type="ECO:0000313" key="11">
    <source>
        <dbReference type="Proteomes" id="UP000663419"/>
    </source>
</evidence>
<keyword evidence="5 9" id="KW-0010">Activator</keyword>
<evidence type="ECO:0000256" key="4">
    <source>
        <dbReference type="ARBA" id="ARBA00023015"/>
    </source>
</evidence>
<evidence type="ECO:0000313" key="10">
    <source>
        <dbReference type="EMBL" id="QSS51529.1"/>
    </source>
</evidence>
<evidence type="ECO:0000256" key="1">
    <source>
        <dbReference type="ARBA" id="ARBA00004123"/>
    </source>
</evidence>
<organism evidence="10 11">
    <name type="scientific">Ajellomyces capsulatus (strain H88)</name>
    <name type="common">Darling's disease fungus</name>
    <name type="synonym">Histoplasma capsulatum</name>
    <dbReference type="NCBI Taxonomy" id="544711"/>
    <lineage>
        <taxon>Eukaryota</taxon>
        <taxon>Fungi</taxon>
        <taxon>Dikarya</taxon>
        <taxon>Ascomycota</taxon>
        <taxon>Pezizomycotina</taxon>
        <taxon>Eurotiomycetes</taxon>
        <taxon>Eurotiomycetidae</taxon>
        <taxon>Onygenales</taxon>
        <taxon>Ajellomycetaceae</taxon>
        <taxon>Histoplasma</taxon>
    </lineage>
</organism>
<sequence>MRSSSREMEGFKFAGSSSGQWKTFLRRCLSERSDAAEFGRFATVMLNRHSIPGRRLIDIILAARVVTNVPWDPLIPLYVDTLHRLGSIKLEDILESLLAHSTVSQKQASVQNGSATKTPLSTLMTDYCVIHNATIAATSGHAPKTIAEAGNTFSALAQWILSLLSSNSSREPEGDPASSLTSSPDALAVFESLGILFAALVSTERSVNALSAAGTKEWRNKLGQALSEYIPLCAGVSIPLRDRLEALQKDFNLYGHDGEKSLEDTMMENVNISALEFESNVLDGVIINSRAGPYIYVNALLVGRPLVDDNMVVNYLNNRYGGDRMALIEDLITAAFDVLSNGMYRNEPNRTMFIFRSFLVNKLPPFFAEMCTSAINPIPMELCITRALSRIDPNAFPSFSEMFAMQGNSILSDVRQEFLFACALHKLIPEASIERLLGENPMQTLPVGGQFRREDLVSQINSNPERAEQLINELESMEGNAGAIAAAITEVMHSLCSRKETMTLKNICNSLSRRPLSLDVMLLFISPSTILQPLCALLDAWKWGEEQGESQPVYDEFGSILLLILAFKHKYGLSHYDLGISNPDSFVLRLLNHGSSSQRLEDLDEKQKNNLGAWITALFIAEGISDDSMSSCSPQEFYFLVATLFSQSLAACETGKLEFETLKGGFEYLLEPFLLPSLVTALTWLGHHIWESESDLATSLKLLLALVKPSSISGEAQEIHRTVLLITAKPLEDQLKGVRTRHPSRNDIKPVLEALEPYHSFQRRSTARYGEVEGWAANPAGGGIVASIRNTFSSFVFWSTSPEISMTPPSYTHRQIVAGIRLVGAVRVLRGIIDELKLQAETGSGDLALDIAATLICAPLAESFAVERAAFHPVDPSKDSVPHCSILTLRDALSLERESIPKLVNSDTLRAELIVRLNRRVDALAAIPQMSQEVSNIDVGNIMQDINLEEESMGMTNQRHDQGGEQAGQQDQVADDAGDLNDMLDAAVAAAAGGDGAGNEQGIGMSGISGISMTMDSGIDASIDDVLNEADMGAGNPEFLDLDMDGMF</sequence>
<keyword evidence="6 9" id="KW-0804">Transcription</keyword>
<evidence type="ECO:0000256" key="5">
    <source>
        <dbReference type="ARBA" id="ARBA00023159"/>
    </source>
</evidence>
<comment type="subcellular location">
    <subcellularLocation>
        <location evidence="1 9">Nucleus</location>
    </subcellularLocation>
</comment>
<dbReference type="PANTHER" id="PTHR35784:SF1">
    <property type="entry name" value="MEDIATOR OF RNA POLYMERASE II TRANSCRIPTION SUBUNIT 5"/>
    <property type="match status" value="1"/>
</dbReference>
<dbReference type="Pfam" id="PF08689">
    <property type="entry name" value="Med5"/>
    <property type="match status" value="1"/>
</dbReference>
<protein>
    <recommendedName>
        <fullName evidence="3 9">Mediator of RNA polymerase II transcription subunit 5</fullName>
    </recommendedName>
    <alternativeName>
        <fullName evidence="8 9">Mediator complex subunit 5</fullName>
    </alternativeName>
</protein>
<keyword evidence="4 9" id="KW-0805">Transcription regulation</keyword>
<dbReference type="VEuPathDB" id="FungiDB:I7I53_06876"/>
<dbReference type="GO" id="GO:0003712">
    <property type="term" value="F:transcription coregulator activity"/>
    <property type="evidence" value="ECO:0007669"/>
    <property type="project" value="InterPro"/>
</dbReference>
<dbReference type="AlphaFoldDB" id="A0A8A1LBU7"/>